<dbReference type="HOGENOM" id="CLU_1897297_0_0_1"/>
<accession>U9UQZ4</accession>
<organism evidence="1">
    <name type="scientific">Rhizophagus irregularis (strain DAOM 181602 / DAOM 197198 / MUCL 43194)</name>
    <name type="common">Arbuscular mycorrhizal fungus</name>
    <name type="synonym">Glomus intraradices</name>
    <dbReference type="NCBI Taxonomy" id="747089"/>
    <lineage>
        <taxon>Eukaryota</taxon>
        <taxon>Fungi</taxon>
        <taxon>Fungi incertae sedis</taxon>
        <taxon>Mucoromycota</taxon>
        <taxon>Glomeromycotina</taxon>
        <taxon>Glomeromycetes</taxon>
        <taxon>Glomerales</taxon>
        <taxon>Glomeraceae</taxon>
        <taxon>Rhizophagus</taxon>
    </lineage>
</organism>
<dbReference type="EMBL" id="KI275849">
    <property type="protein sequence ID" value="ESA22122.1"/>
    <property type="molecule type" value="Genomic_DNA"/>
</dbReference>
<dbReference type="AlphaFoldDB" id="U9UQZ4"/>
<reference evidence="1" key="1">
    <citation type="submission" date="2013-07" db="EMBL/GenBank/DDBJ databases">
        <title>The genome of an arbuscular mycorrhizal fungus provides insights into the evolution of the oldest plant symbiosis.</title>
        <authorList>
            <consortium name="DOE Joint Genome Institute"/>
            <person name="Tisserant E."/>
            <person name="Malbreil M."/>
            <person name="Kuo A."/>
            <person name="Kohler A."/>
            <person name="Symeonidi A."/>
            <person name="Balestrini R."/>
            <person name="Charron P."/>
            <person name="Duensing N."/>
            <person name="Frei-dit-Frey N."/>
            <person name="Gianinazzi-Pearson V."/>
            <person name="Gilbert B."/>
            <person name="Handa Y."/>
            <person name="Hijri M."/>
            <person name="Kaul R."/>
            <person name="Kawaguchi M."/>
            <person name="Krajinski F."/>
            <person name="Lammers P."/>
            <person name="Lapierre D."/>
            <person name="Masclaux F.G."/>
            <person name="Murat C."/>
            <person name="Morin E."/>
            <person name="Ndikumana S."/>
            <person name="Pagni M."/>
            <person name="Petitpierre D."/>
            <person name="Requena N."/>
            <person name="Rosikiewicz P."/>
            <person name="Riley R."/>
            <person name="Saito K."/>
            <person name="San Clemente H."/>
            <person name="Shapiro H."/>
            <person name="van Tuinen D."/>
            <person name="Becard G."/>
            <person name="Bonfante P."/>
            <person name="Paszkowski U."/>
            <person name="Shachar-Hill Y."/>
            <person name="Young J.P."/>
            <person name="Sanders I.R."/>
            <person name="Henrissat B."/>
            <person name="Rensing S.A."/>
            <person name="Grigoriev I.V."/>
            <person name="Corradi N."/>
            <person name="Roux C."/>
            <person name="Martin F."/>
        </authorList>
    </citation>
    <scope>NUCLEOTIDE SEQUENCE</scope>
    <source>
        <strain evidence="1">DAOM 197198</strain>
    </source>
</reference>
<protein>
    <submittedName>
        <fullName evidence="1">Uncharacterized protein</fullName>
    </submittedName>
</protein>
<proteinExistence type="predicted"/>
<name>U9UQZ4_RHIID</name>
<evidence type="ECO:0000313" key="1">
    <source>
        <dbReference type="EMBL" id="ESA22122.1"/>
    </source>
</evidence>
<gene>
    <name evidence="1" type="ORF">GLOINDRAFT_91562</name>
</gene>
<sequence>MPFGLYEFLVMPFGLAYEFILLIKINEKNSNTLASKYVYPSDKEYIPVMESTIHFLGNPLDYAQLLETIRLYFTNTMQSVWYKRFLKEIAHLGTNVKEKVFIDLNLRLLQVLVKTSQKNLNQLCDEVKNYAFRN</sequence>